<keyword evidence="4" id="KW-0804">Transcription</keyword>
<protein>
    <submittedName>
        <fullName evidence="8">Pur operon repressor PurR</fullName>
    </submittedName>
</protein>
<evidence type="ECO:0000256" key="5">
    <source>
        <dbReference type="ARBA" id="ARBA00049656"/>
    </source>
</evidence>
<evidence type="ECO:0000313" key="9">
    <source>
        <dbReference type="Proteomes" id="UP000004191"/>
    </source>
</evidence>
<dbReference type="InterPro" id="IPR000836">
    <property type="entry name" value="PRTase_dom"/>
</dbReference>
<keyword evidence="2" id="KW-0805">Transcription regulation</keyword>
<evidence type="ECO:0000256" key="1">
    <source>
        <dbReference type="ARBA" id="ARBA00011738"/>
    </source>
</evidence>
<evidence type="ECO:0000256" key="4">
    <source>
        <dbReference type="ARBA" id="ARBA00023163"/>
    </source>
</evidence>
<dbReference type="GO" id="GO:0045892">
    <property type="term" value="P:negative regulation of DNA-templated transcription"/>
    <property type="evidence" value="ECO:0007669"/>
    <property type="project" value="InterPro"/>
</dbReference>
<dbReference type="InterPro" id="IPR050118">
    <property type="entry name" value="Pur/Pyrimidine_PRTase"/>
</dbReference>
<comment type="subunit">
    <text evidence="1">Homodimer.</text>
</comment>
<accession>H3NQR2</accession>
<dbReference type="CDD" id="cd06223">
    <property type="entry name" value="PRTases_typeI"/>
    <property type="match status" value="1"/>
</dbReference>
<dbReference type="Pfam" id="PF09182">
    <property type="entry name" value="PuR_N"/>
    <property type="match status" value="1"/>
</dbReference>
<dbReference type="InterPro" id="IPR036388">
    <property type="entry name" value="WH-like_DNA-bd_sf"/>
</dbReference>
<dbReference type="SUPFAM" id="SSF53271">
    <property type="entry name" value="PRTase-like"/>
    <property type="match status" value="1"/>
</dbReference>
<dbReference type="AlphaFoldDB" id="H3NQR2"/>
<dbReference type="PATRIC" id="fig|883114.3.peg.1670"/>
<evidence type="ECO:0000256" key="2">
    <source>
        <dbReference type="ARBA" id="ARBA00023015"/>
    </source>
</evidence>
<dbReference type="OrthoDB" id="4213751at2"/>
<evidence type="ECO:0000259" key="7">
    <source>
        <dbReference type="Pfam" id="PF09182"/>
    </source>
</evidence>
<dbReference type="GeneID" id="96999609"/>
<dbReference type="STRING" id="883114.HMPREF9709_01673"/>
<dbReference type="InterPro" id="IPR015265">
    <property type="entry name" value="PuR_N"/>
</dbReference>
<evidence type="ECO:0000256" key="3">
    <source>
        <dbReference type="ARBA" id="ARBA00023125"/>
    </source>
</evidence>
<dbReference type="Proteomes" id="UP000004191">
    <property type="component" value="Unassembled WGS sequence"/>
</dbReference>
<dbReference type="GO" id="GO:0003677">
    <property type="term" value="F:DNA binding"/>
    <property type="evidence" value="ECO:0007669"/>
    <property type="project" value="UniProtKB-KW"/>
</dbReference>
<gene>
    <name evidence="8" type="ORF">HMPREF9709_01673</name>
</gene>
<keyword evidence="3" id="KW-0238">DNA-binding</keyword>
<reference evidence="8 9" key="1">
    <citation type="submission" date="2012-01" db="EMBL/GenBank/DDBJ databases">
        <title>The Genome Sequence of Helcococcus kunzii ATCC 51366.</title>
        <authorList>
            <consortium name="The Broad Institute Genome Sequencing Platform"/>
            <person name="Earl A."/>
            <person name="Ward D."/>
            <person name="Feldgarden M."/>
            <person name="Gevers D."/>
            <person name="Huys G."/>
            <person name="Young S.K."/>
            <person name="Zeng Q."/>
            <person name="Gargeya S."/>
            <person name="Fitzgerald M."/>
            <person name="Haas B."/>
            <person name="Abouelleil A."/>
            <person name="Alvarado L."/>
            <person name="Arachchi H.M."/>
            <person name="Berlin A."/>
            <person name="Chapman S.B."/>
            <person name="Gearin G."/>
            <person name="Goldberg J."/>
            <person name="Griggs A."/>
            <person name="Gujja S."/>
            <person name="Hansen M."/>
            <person name="Heiman D."/>
            <person name="Howarth C."/>
            <person name="Larimer J."/>
            <person name="Lui A."/>
            <person name="MacDonald P.J.P."/>
            <person name="McCowen C."/>
            <person name="Montmayeur A."/>
            <person name="Murphy C."/>
            <person name="Neiman D."/>
            <person name="Pearson M."/>
            <person name="Priest M."/>
            <person name="Roberts A."/>
            <person name="Saif S."/>
            <person name="Shea T."/>
            <person name="Sisk P."/>
            <person name="Stolte C."/>
            <person name="Sykes S."/>
            <person name="Wortman J."/>
            <person name="Nusbaum C."/>
            <person name="Birren B."/>
        </authorList>
    </citation>
    <scope>NUCLEOTIDE SEQUENCE [LARGE SCALE GENOMIC DNA]</scope>
    <source>
        <strain evidence="8 9">ATCC 51366</strain>
    </source>
</reference>
<comment type="similarity">
    <text evidence="5">Belongs to the purine/pyrimidine phosphoribosyltransferase family. PurR subfamily.</text>
</comment>
<dbReference type="eggNOG" id="COG0503">
    <property type="taxonomic scope" value="Bacteria"/>
</dbReference>
<dbReference type="InterPro" id="IPR036390">
    <property type="entry name" value="WH_DNA-bd_sf"/>
</dbReference>
<comment type="caution">
    <text evidence="8">The sequence shown here is derived from an EMBL/GenBank/DDBJ whole genome shotgun (WGS) entry which is preliminary data.</text>
</comment>
<dbReference type="RefSeq" id="WP_005399188.1">
    <property type="nucleotide sequence ID" value="NZ_JH601088.1"/>
</dbReference>
<dbReference type="HOGENOM" id="CLU_088227_0_0_9"/>
<evidence type="ECO:0000259" key="6">
    <source>
        <dbReference type="Pfam" id="PF00156"/>
    </source>
</evidence>
<dbReference type="SUPFAM" id="SSF46785">
    <property type="entry name" value="Winged helix' DNA-binding domain"/>
    <property type="match status" value="1"/>
</dbReference>
<dbReference type="EMBL" id="AGEI01000031">
    <property type="protein sequence ID" value="EHR32059.1"/>
    <property type="molecule type" value="Genomic_DNA"/>
</dbReference>
<dbReference type="PANTHER" id="PTHR43864">
    <property type="entry name" value="HYPOXANTHINE/GUANINE PHOSPHORIBOSYLTRANSFERASE"/>
    <property type="match status" value="1"/>
</dbReference>
<dbReference type="InterPro" id="IPR010078">
    <property type="entry name" value="PurR_Bsub"/>
</dbReference>
<dbReference type="NCBIfam" id="TIGR01743">
    <property type="entry name" value="purR_Bsub"/>
    <property type="match status" value="1"/>
</dbReference>
<feature type="domain" description="Bacterial purine repressor N-terminal" evidence="7">
    <location>
        <begin position="4"/>
        <end position="73"/>
    </location>
</feature>
<dbReference type="InterPro" id="IPR029057">
    <property type="entry name" value="PRTase-like"/>
</dbReference>
<dbReference type="Pfam" id="PF00156">
    <property type="entry name" value="Pribosyltran"/>
    <property type="match status" value="1"/>
</dbReference>
<name>H3NQR2_9FIRM</name>
<sequence>MKLKRSERIVDMTATLLDNPNKMFSLKDFTTKYESAKSSISEDLAIIKETFENNNIGIIETIVGSNGGVIYFPKLKPEIQEMYVEELINDLDNPKRILPGGYFYLSDIITNPKYLENIAKVIASQHYGEKIDYVLTVATKGVSVAQAVAKELGIPFVIARKESKITEGSTVSVKYKSQSAPNLVKNMEIGRESLKENSNILLVDDFFRGGGTINGMASIVEIFNSKVVASYVICEFNDKGLTQKLNTKSLVLITGMDPDTGKIDIQKGTIFDK</sequence>
<evidence type="ECO:0000313" key="8">
    <source>
        <dbReference type="EMBL" id="EHR32059.1"/>
    </source>
</evidence>
<feature type="domain" description="Phosphoribosyltransferase" evidence="6">
    <location>
        <begin position="117"/>
        <end position="239"/>
    </location>
</feature>
<dbReference type="PANTHER" id="PTHR43864:SF2">
    <property type="entry name" value="PUR OPERON REPRESSOR"/>
    <property type="match status" value="1"/>
</dbReference>
<dbReference type="GO" id="GO:0045982">
    <property type="term" value="P:negative regulation of purine nucleobase metabolic process"/>
    <property type="evidence" value="ECO:0007669"/>
    <property type="project" value="InterPro"/>
</dbReference>
<proteinExistence type="inferred from homology"/>
<organism evidence="8 9">
    <name type="scientific">Helcococcus kunzii ATCC 51366</name>
    <dbReference type="NCBI Taxonomy" id="883114"/>
    <lineage>
        <taxon>Bacteria</taxon>
        <taxon>Bacillati</taxon>
        <taxon>Bacillota</taxon>
        <taxon>Tissierellia</taxon>
        <taxon>Tissierellales</taxon>
        <taxon>Peptoniphilaceae</taxon>
        <taxon>Helcococcus</taxon>
    </lineage>
</organism>
<keyword evidence="9" id="KW-1185">Reference proteome</keyword>
<dbReference type="Gene3D" id="1.10.10.10">
    <property type="entry name" value="Winged helix-like DNA-binding domain superfamily/Winged helix DNA-binding domain"/>
    <property type="match status" value="1"/>
</dbReference>
<dbReference type="Gene3D" id="3.40.50.2020">
    <property type="match status" value="1"/>
</dbReference>